<feature type="repeat" description="ANK" evidence="3">
    <location>
        <begin position="572"/>
        <end position="604"/>
    </location>
</feature>
<dbReference type="Proteomes" id="UP000663852">
    <property type="component" value="Unassembled WGS sequence"/>
</dbReference>
<evidence type="ECO:0008006" key="7">
    <source>
        <dbReference type="Google" id="ProtNLM"/>
    </source>
</evidence>
<dbReference type="InterPro" id="IPR036770">
    <property type="entry name" value="Ankyrin_rpt-contain_sf"/>
</dbReference>
<dbReference type="AlphaFoldDB" id="A0A813ZDP8"/>
<name>A0A813ZDP8_ADIRI</name>
<dbReference type="SUPFAM" id="SSF48403">
    <property type="entry name" value="Ankyrin repeat"/>
    <property type="match status" value="3"/>
</dbReference>
<dbReference type="Gene3D" id="1.25.40.20">
    <property type="entry name" value="Ankyrin repeat-containing domain"/>
    <property type="match status" value="4"/>
</dbReference>
<feature type="repeat" description="ANK" evidence="3">
    <location>
        <begin position="639"/>
        <end position="671"/>
    </location>
</feature>
<evidence type="ECO:0000256" key="3">
    <source>
        <dbReference type="PROSITE-ProRule" id="PRU00023"/>
    </source>
</evidence>
<protein>
    <recommendedName>
        <fullName evidence="7">Ankyrin repeat protein</fullName>
    </recommendedName>
</protein>
<keyword evidence="6" id="KW-1185">Reference proteome</keyword>
<sequence length="1016" mass="117995">MLLDTTKISLIYDFWKLNTEDNYLQDATELSRKLTESDIIDAKYIQDWIPNLLYLVELWEQELLTELDEFYMTLLHDKTSSDKVDTLLRFLYDIQSYELVKYLLEKNVHHYKQEKRVSSTMSGFHEACIYGFSQVCLLYLENEQDINETFSLVYENIKTNKQELIRNLTGLQLVCLWSKYFPKRLVSYAHTLRLLINHGARVNMISTELSTPLHWTCRAKHTTQLAQDLIEHGACVNACDKFNIQPIHYACWTRNRILVDLFLSKGIQLTAQDDFGRTSIHFLCMPAYIEEITQDDQQGQYDLMKYLLNYCENNFYSIDLTQSDHQGRTLLTYACLSHNLSLMQLLLERQPDLLNKATIIGRTPLMITIDECFLDGIEYLLQYRNLERDRCDMNGNTAVHYICMSRNITKRSDMLKLLLNDKNGIFDFEKRTEQLIDPFMLCTVYQAIDLCRLLIEKDVILSKQDMFSRQSLHVACQLDNYDLVSLLLKSSKIDINALDANNRNCLFYALSSGNDKLVQLLIDNNVKINIQDVIGDTPLHLAVQHPTNAYQLTRCLLSKSESKEIINESAADGMKPLLLAANFQQADVVYLLLKNGADINGVNNEQQTALHLACKSGSMTCAFYLIEVGGLSINVLDFYQQTPLFYAFTSNDYHLVHYLLLCNARIDVRDSENYLPIHTGLLLSKNDEDYKSDLIDLYKGEHEDLLNDQSNPSKISPLLIACMQGKLEVVKYLISNYKIDILARCLHGYTALHYACLVKSTKSLEIIEFLMQNGCTYEQVDEPKGTFLHTVVRHGDQHAARYFIDYWLKTNPDINELHCGSTLLDLLYQRAQYHHHDLNVEHLRQLLEKGARLHDSKLPIFPGTLVNDCPLFYLTLLEYNCSPIMDKTEFIIHLLNTISIYPDTIVLINRKDKEYITVCEYFFNVIQLIRYFYDIEQFYSIINHKFLPQFTAEQSNDDIVLLKTRINQLQSTPLKLSEIARKIIRKNLDIPSQHHFEQLDLTKYLADFLSQNISYV</sequence>
<feature type="repeat" description="ANK" evidence="3">
    <location>
        <begin position="747"/>
        <end position="782"/>
    </location>
</feature>
<evidence type="ECO:0000313" key="4">
    <source>
        <dbReference type="EMBL" id="CAF0898699.1"/>
    </source>
</evidence>
<reference evidence="4" key="1">
    <citation type="submission" date="2021-02" db="EMBL/GenBank/DDBJ databases">
        <authorList>
            <person name="Nowell W R."/>
        </authorList>
    </citation>
    <scope>NUCLEOTIDE SEQUENCE</scope>
</reference>
<feature type="repeat" description="ANK" evidence="3">
    <location>
        <begin position="501"/>
        <end position="533"/>
    </location>
</feature>
<evidence type="ECO:0000313" key="6">
    <source>
        <dbReference type="Proteomes" id="UP000663828"/>
    </source>
</evidence>
<evidence type="ECO:0000256" key="2">
    <source>
        <dbReference type="ARBA" id="ARBA00023043"/>
    </source>
</evidence>
<organism evidence="4 6">
    <name type="scientific">Adineta ricciae</name>
    <name type="common">Rotifer</name>
    <dbReference type="NCBI Taxonomy" id="249248"/>
    <lineage>
        <taxon>Eukaryota</taxon>
        <taxon>Metazoa</taxon>
        <taxon>Spiralia</taxon>
        <taxon>Gnathifera</taxon>
        <taxon>Rotifera</taxon>
        <taxon>Eurotatoria</taxon>
        <taxon>Bdelloidea</taxon>
        <taxon>Adinetida</taxon>
        <taxon>Adinetidae</taxon>
        <taxon>Adineta</taxon>
    </lineage>
</organism>
<comment type="caution">
    <text evidence="4">The sequence shown here is derived from an EMBL/GenBank/DDBJ whole genome shotgun (WGS) entry which is preliminary data.</text>
</comment>
<evidence type="ECO:0000256" key="1">
    <source>
        <dbReference type="ARBA" id="ARBA00022737"/>
    </source>
</evidence>
<dbReference type="PROSITE" id="PS50088">
    <property type="entry name" value="ANK_REPEAT"/>
    <property type="match status" value="5"/>
</dbReference>
<dbReference type="Proteomes" id="UP000663828">
    <property type="component" value="Unassembled WGS sequence"/>
</dbReference>
<gene>
    <name evidence="5" type="ORF">EDS130_LOCUS22684</name>
    <name evidence="4" type="ORF">XAT740_LOCUS7904</name>
</gene>
<keyword evidence="2 3" id="KW-0040">ANK repeat</keyword>
<dbReference type="PANTHER" id="PTHR24198:SF165">
    <property type="entry name" value="ANKYRIN REPEAT-CONTAINING PROTEIN-RELATED"/>
    <property type="match status" value="1"/>
</dbReference>
<dbReference type="EMBL" id="CAJNOR010000385">
    <property type="protein sequence ID" value="CAF0898699.1"/>
    <property type="molecule type" value="Genomic_DNA"/>
</dbReference>
<feature type="repeat" description="ANK" evidence="3">
    <location>
        <begin position="208"/>
        <end position="241"/>
    </location>
</feature>
<dbReference type="SMART" id="SM00248">
    <property type="entry name" value="ANK"/>
    <property type="match status" value="18"/>
</dbReference>
<proteinExistence type="predicted"/>
<dbReference type="PANTHER" id="PTHR24198">
    <property type="entry name" value="ANKYRIN REPEAT AND PROTEIN KINASE DOMAIN-CONTAINING PROTEIN"/>
    <property type="match status" value="1"/>
</dbReference>
<dbReference type="OrthoDB" id="194358at2759"/>
<dbReference type="InterPro" id="IPR002110">
    <property type="entry name" value="Ankyrin_rpt"/>
</dbReference>
<evidence type="ECO:0000313" key="5">
    <source>
        <dbReference type="EMBL" id="CAF1152374.1"/>
    </source>
</evidence>
<dbReference type="PROSITE" id="PS50297">
    <property type="entry name" value="ANK_REP_REGION"/>
    <property type="match status" value="1"/>
</dbReference>
<accession>A0A813ZDP8</accession>
<dbReference type="Pfam" id="PF12796">
    <property type="entry name" value="Ank_2"/>
    <property type="match status" value="5"/>
</dbReference>
<dbReference type="EMBL" id="CAJNOJ010000120">
    <property type="protein sequence ID" value="CAF1152374.1"/>
    <property type="molecule type" value="Genomic_DNA"/>
</dbReference>
<keyword evidence="1" id="KW-0677">Repeat</keyword>